<name>A0A814C9Y0_9BILA</name>
<feature type="compositionally biased region" description="Polar residues" evidence="2">
    <location>
        <begin position="9"/>
        <end position="25"/>
    </location>
</feature>
<accession>A0A814C9Y0</accession>
<comment type="caution">
    <text evidence="3">The sequence shown here is derived from an EMBL/GenBank/DDBJ whole genome shotgun (WGS) entry which is preliminary data.</text>
</comment>
<feature type="coiled-coil region" evidence="1">
    <location>
        <begin position="264"/>
        <end position="291"/>
    </location>
</feature>
<evidence type="ECO:0000256" key="1">
    <source>
        <dbReference type="SAM" id="Coils"/>
    </source>
</evidence>
<feature type="region of interest" description="Disordered" evidence="2">
    <location>
        <begin position="1"/>
        <end position="25"/>
    </location>
</feature>
<feature type="compositionally biased region" description="Polar residues" evidence="2">
    <location>
        <begin position="638"/>
        <end position="655"/>
    </location>
</feature>
<dbReference type="EMBL" id="CAJOBC010002101">
    <property type="protein sequence ID" value="CAF3715507.1"/>
    <property type="molecule type" value="Genomic_DNA"/>
</dbReference>
<sequence length="727" mass="83569">MNSRKLRTPSRSQIRPPTLRMSTPKTQVFLPRASSSSQSEQQFQQLPLFDQDENRITLGKLYSNLLLLGMEYNQEYYQKYLAYIGNLRQFSIDNLLQSQELVRLITHFLIGIYELSLTQTQAGERPYTSDYLREIAYYFPPIGEKLTEYNRLVKNKFQQISTSHGAYPWPRIIPDPSCVHRFYLCLFYLSQLCLIKRLSKHSQIRFREMNYSVGSNQSINVGNNEKNGSITRDRLQRINHLNKCDTSRNYQMFYKKIADDYEKRNKFFQLKEELEQELEKLIHQYEQANLYSQQFIQLQQDDEPNRYENLLGQIREMNTYLLSDTFQKLDWFSKNYSSKLNSTTIEIGLNPTLCKQIKKLCELNQQQNVNKDLLSPTIVSPGSLIEQASNSPLTNPLYPTFTESSSSTTSSPLISTFEIFQAGILCLQERFHTYKQSDENSKLCAQIVEQMNLTVKQTENILNSLTQLEQQKQYLSSAVPVSDVNITNYVNDTVGNGDTTGYSQIVTPISVDHDLHQCGHQGRVQLSDQLCRRPLNMARHPSSSLSFLNDSSSLTTVENITTIQGPSNIKKEEEEVISSNDLSFRQLETLLLGPNRTKAILNEDSFIKLENQLNNEEEIVDSKIHQQLTISPELLPNNAPSNTTLSSLSSIENDMNLPQTSTTIVEVPAQEQYDDEKENISMSSESIEEISIETKSTKFILPILTSPLRAQPELPKLLTQIESIDPY</sequence>
<feature type="region of interest" description="Disordered" evidence="2">
    <location>
        <begin position="634"/>
        <end position="655"/>
    </location>
</feature>
<evidence type="ECO:0000313" key="3">
    <source>
        <dbReference type="EMBL" id="CAF0938711.1"/>
    </source>
</evidence>
<evidence type="ECO:0000313" key="5">
    <source>
        <dbReference type="Proteomes" id="UP000663829"/>
    </source>
</evidence>
<proteinExistence type="predicted"/>
<reference evidence="3" key="1">
    <citation type="submission" date="2021-02" db="EMBL/GenBank/DDBJ databases">
        <authorList>
            <person name="Nowell W R."/>
        </authorList>
    </citation>
    <scope>NUCLEOTIDE SEQUENCE</scope>
</reference>
<keyword evidence="5" id="KW-1185">Reference proteome</keyword>
<dbReference type="AlphaFoldDB" id="A0A814C9Y0"/>
<dbReference type="Proteomes" id="UP000681722">
    <property type="component" value="Unassembled WGS sequence"/>
</dbReference>
<evidence type="ECO:0000313" key="4">
    <source>
        <dbReference type="EMBL" id="CAF3715507.1"/>
    </source>
</evidence>
<organism evidence="3 5">
    <name type="scientific">Didymodactylos carnosus</name>
    <dbReference type="NCBI Taxonomy" id="1234261"/>
    <lineage>
        <taxon>Eukaryota</taxon>
        <taxon>Metazoa</taxon>
        <taxon>Spiralia</taxon>
        <taxon>Gnathifera</taxon>
        <taxon>Rotifera</taxon>
        <taxon>Eurotatoria</taxon>
        <taxon>Bdelloidea</taxon>
        <taxon>Philodinida</taxon>
        <taxon>Philodinidae</taxon>
        <taxon>Didymodactylos</taxon>
    </lineage>
</organism>
<dbReference type="Proteomes" id="UP000663829">
    <property type="component" value="Unassembled WGS sequence"/>
</dbReference>
<dbReference type="EMBL" id="CAJNOQ010002101">
    <property type="protein sequence ID" value="CAF0938711.1"/>
    <property type="molecule type" value="Genomic_DNA"/>
</dbReference>
<keyword evidence="1" id="KW-0175">Coiled coil</keyword>
<evidence type="ECO:0000256" key="2">
    <source>
        <dbReference type="SAM" id="MobiDB-lite"/>
    </source>
</evidence>
<gene>
    <name evidence="3" type="ORF">GPM918_LOCUS10588</name>
    <name evidence="4" type="ORF">SRO942_LOCUS10589</name>
</gene>
<protein>
    <submittedName>
        <fullName evidence="3">Uncharacterized protein</fullName>
    </submittedName>
</protein>
<dbReference type="OrthoDB" id="9998447at2759"/>